<dbReference type="HOGENOM" id="CLU_000134_45_5_1"/>
<proteinExistence type="predicted"/>
<evidence type="ECO:0000256" key="1">
    <source>
        <dbReference type="ARBA" id="ARBA00022737"/>
    </source>
</evidence>
<name>A7SK81_NEMVE</name>
<dbReference type="AlphaFoldDB" id="A7SK81"/>
<dbReference type="SUPFAM" id="SSF48403">
    <property type="entry name" value="Ankyrin repeat"/>
    <property type="match status" value="1"/>
</dbReference>
<dbReference type="InterPro" id="IPR036770">
    <property type="entry name" value="Ankyrin_rpt-contain_sf"/>
</dbReference>
<evidence type="ECO:0000256" key="3">
    <source>
        <dbReference type="PROSITE-ProRule" id="PRU00023"/>
    </source>
</evidence>
<feature type="non-terminal residue" evidence="4">
    <location>
        <position position="1"/>
    </location>
</feature>
<dbReference type="PROSITE" id="PS50088">
    <property type="entry name" value="ANK_REPEAT"/>
    <property type="match status" value="2"/>
</dbReference>
<dbReference type="KEGG" id="nve:5507310"/>
<protein>
    <submittedName>
        <fullName evidence="4">Uncharacterized protein</fullName>
    </submittedName>
</protein>
<dbReference type="InterPro" id="IPR002110">
    <property type="entry name" value="Ankyrin_rpt"/>
</dbReference>
<dbReference type="PANTHER" id="PTHR24173:SF74">
    <property type="entry name" value="ANKYRIN REPEAT DOMAIN-CONTAINING PROTEIN 16"/>
    <property type="match status" value="1"/>
</dbReference>
<reference evidence="4 5" key="1">
    <citation type="journal article" date="2007" name="Science">
        <title>Sea anemone genome reveals ancestral eumetazoan gene repertoire and genomic organization.</title>
        <authorList>
            <person name="Putnam N.H."/>
            <person name="Srivastava M."/>
            <person name="Hellsten U."/>
            <person name="Dirks B."/>
            <person name="Chapman J."/>
            <person name="Salamov A."/>
            <person name="Terry A."/>
            <person name="Shapiro H."/>
            <person name="Lindquist E."/>
            <person name="Kapitonov V.V."/>
            <person name="Jurka J."/>
            <person name="Genikhovich G."/>
            <person name="Grigoriev I.V."/>
            <person name="Lucas S.M."/>
            <person name="Steele R.E."/>
            <person name="Finnerty J.R."/>
            <person name="Technau U."/>
            <person name="Martindale M.Q."/>
            <person name="Rokhsar D.S."/>
        </authorList>
    </citation>
    <scope>NUCLEOTIDE SEQUENCE [LARGE SCALE GENOMIC DNA]</scope>
    <source>
        <strain evidence="5">CH2 X CH6</strain>
    </source>
</reference>
<dbReference type="InParanoid" id="A7SK81"/>
<evidence type="ECO:0000256" key="2">
    <source>
        <dbReference type="ARBA" id="ARBA00023043"/>
    </source>
</evidence>
<dbReference type="Proteomes" id="UP000001593">
    <property type="component" value="Unassembled WGS sequence"/>
</dbReference>
<keyword evidence="1" id="KW-0677">Repeat</keyword>
<accession>A7SK81</accession>
<dbReference type="PROSITE" id="PS50297">
    <property type="entry name" value="ANK_REP_REGION"/>
    <property type="match status" value="2"/>
</dbReference>
<dbReference type="Gene3D" id="1.25.40.20">
    <property type="entry name" value="Ankyrin repeat-containing domain"/>
    <property type="match status" value="2"/>
</dbReference>
<feature type="repeat" description="ANK" evidence="3">
    <location>
        <begin position="19"/>
        <end position="51"/>
    </location>
</feature>
<gene>
    <name evidence="4" type="ORF">NEMVEDRAFT_v1g121344</name>
</gene>
<dbReference type="EMBL" id="DS469684">
    <property type="protein sequence ID" value="EDO35896.1"/>
    <property type="molecule type" value="Genomic_DNA"/>
</dbReference>
<dbReference type="OrthoDB" id="19014at2759"/>
<dbReference type="OMA" id="VSCARYL"/>
<evidence type="ECO:0000313" key="5">
    <source>
        <dbReference type="Proteomes" id="UP000001593"/>
    </source>
</evidence>
<organism evidence="4 5">
    <name type="scientific">Nematostella vectensis</name>
    <name type="common">Starlet sea anemone</name>
    <dbReference type="NCBI Taxonomy" id="45351"/>
    <lineage>
        <taxon>Eukaryota</taxon>
        <taxon>Metazoa</taxon>
        <taxon>Cnidaria</taxon>
        <taxon>Anthozoa</taxon>
        <taxon>Hexacorallia</taxon>
        <taxon>Actiniaria</taxon>
        <taxon>Edwardsiidae</taxon>
        <taxon>Nematostella</taxon>
    </lineage>
</organism>
<evidence type="ECO:0000313" key="4">
    <source>
        <dbReference type="EMBL" id="EDO35896.1"/>
    </source>
</evidence>
<keyword evidence="2 3" id="KW-0040">ANK repeat</keyword>
<dbReference type="PhylomeDB" id="A7SK81"/>
<sequence length="93" mass="9777">VEMLIESGMASVNARNPAEGATALHAACFEGNVSCARYLLEHGASVEARDNDGWSPLHAATCGGKRKCVQLLLAADADPFAESFDGYTAFQMA</sequence>
<dbReference type="eggNOG" id="KOG0505">
    <property type="taxonomic scope" value="Eukaryota"/>
</dbReference>
<feature type="non-terminal residue" evidence="4">
    <location>
        <position position="93"/>
    </location>
</feature>
<dbReference type="Pfam" id="PF12796">
    <property type="entry name" value="Ank_2"/>
    <property type="match status" value="1"/>
</dbReference>
<feature type="repeat" description="ANK" evidence="3">
    <location>
        <begin position="52"/>
        <end position="84"/>
    </location>
</feature>
<dbReference type="STRING" id="45351.A7SK81"/>
<dbReference type="PANTHER" id="PTHR24173">
    <property type="entry name" value="ANKYRIN REPEAT CONTAINING"/>
    <property type="match status" value="1"/>
</dbReference>
<keyword evidence="5" id="KW-1185">Reference proteome</keyword>
<dbReference type="SMART" id="SM00248">
    <property type="entry name" value="ANK"/>
    <property type="match status" value="2"/>
</dbReference>